<proteinExistence type="predicted"/>
<evidence type="ECO:0000313" key="3">
    <source>
        <dbReference type="Proteomes" id="UP000324143"/>
    </source>
</evidence>
<feature type="transmembrane region" description="Helical" evidence="1">
    <location>
        <begin position="14"/>
        <end position="33"/>
    </location>
</feature>
<protein>
    <submittedName>
        <fullName evidence="2">Uncharacterized protein</fullName>
    </submittedName>
</protein>
<accession>A0A5D0MH90</accession>
<gene>
    <name evidence="2" type="ORF">FXF47_06715</name>
</gene>
<keyword evidence="3" id="KW-1185">Reference proteome</keyword>
<evidence type="ECO:0000256" key="1">
    <source>
        <dbReference type="SAM" id="Phobius"/>
    </source>
</evidence>
<dbReference type="AlphaFoldDB" id="A0A5D0MH90"/>
<keyword evidence="1" id="KW-0812">Transmembrane</keyword>
<sequence>MSFWEKVNDLDRRIIYLIIGLTVFIPLLFNVTMESKPTQPVENIYDKINSLEEDDVVLVSFDYAASSLPELQPMANAVIDHLFRNDIKVVGMALWPVGVGLGTLVMEKKAAKYDKEYGKDYVNLGYKSGGLVVIDSMGGSVKKTFPTDKDGVALKDLPIMKHVNKLDDFSLAVTLSAGDPGLRHWVMVASDKFGLPVAGGCTAVSAPQFFAYYNSGQLLGLMGGLRGAAEYENLIDVPGTASAGMSAQTVAHLMIIIFIIIGNISMFIIKRKKEKEKRK</sequence>
<organism evidence="2 3">
    <name type="scientific">Candidatus Mcinerneyibacterium aminivorans</name>
    <dbReference type="NCBI Taxonomy" id="2703815"/>
    <lineage>
        <taxon>Bacteria</taxon>
        <taxon>Candidatus Macinerneyibacteriota</taxon>
        <taxon>Candidatus Mcinerneyibacteria</taxon>
        <taxon>Candidatus Mcinerneyibacteriales</taxon>
        <taxon>Candidatus Mcinerneyibacteriaceae</taxon>
        <taxon>Candidatus Mcinerneyibacterium</taxon>
    </lineage>
</organism>
<dbReference type="Proteomes" id="UP000324143">
    <property type="component" value="Unassembled WGS sequence"/>
</dbReference>
<reference evidence="2" key="1">
    <citation type="submission" date="2019-08" db="EMBL/GenBank/DDBJ databases">
        <title>Genomic characterization of a novel candidate phylum (ARYD3) from a high temperature, high salinity tertiary oil reservoir in north central Oklahoma, USA.</title>
        <authorList>
            <person name="Youssef N.H."/>
            <person name="Yadav A."/>
            <person name="Elshahed M.S."/>
        </authorList>
    </citation>
    <scope>NUCLEOTIDE SEQUENCE [LARGE SCALE GENOMIC DNA]</scope>
    <source>
        <strain evidence="2">ARYD3</strain>
    </source>
</reference>
<name>A0A5D0MH90_9BACT</name>
<dbReference type="EMBL" id="VSIX01000065">
    <property type="protein sequence ID" value="TYB30871.1"/>
    <property type="molecule type" value="Genomic_DNA"/>
</dbReference>
<evidence type="ECO:0000313" key="2">
    <source>
        <dbReference type="EMBL" id="TYB30871.1"/>
    </source>
</evidence>
<keyword evidence="1" id="KW-0472">Membrane</keyword>
<feature type="transmembrane region" description="Helical" evidence="1">
    <location>
        <begin position="250"/>
        <end position="269"/>
    </location>
</feature>
<keyword evidence="1" id="KW-1133">Transmembrane helix</keyword>
<feature type="transmembrane region" description="Helical" evidence="1">
    <location>
        <begin position="193"/>
        <end position="213"/>
    </location>
</feature>
<comment type="caution">
    <text evidence="2">The sequence shown here is derived from an EMBL/GenBank/DDBJ whole genome shotgun (WGS) entry which is preliminary data.</text>
</comment>